<dbReference type="AlphaFoldDB" id="A0A7D5TDX9"/>
<accession>A0A7D5TDX9</accession>
<dbReference type="EMBL" id="CP058909">
    <property type="protein sequence ID" value="QLH84253.1"/>
    <property type="molecule type" value="Genomic_DNA"/>
</dbReference>
<evidence type="ECO:0000313" key="2">
    <source>
        <dbReference type="EMBL" id="QLH84253.1"/>
    </source>
</evidence>
<reference evidence="2 3" key="1">
    <citation type="submission" date="2020-07" db="EMBL/GenBank/DDBJ databases">
        <title>Halosimplex litoreum sp. nov. and Halosimplex rubrum sp. nov., isolated from different salt environments.</title>
        <authorList>
            <person name="Cui H."/>
        </authorList>
    </citation>
    <scope>NUCLEOTIDE SEQUENCE [LARGE SCALE GENOMIC DNA]</scope>
    <source>
        <strain evidence="2 3">R2</strain>
    </source>
</reference>
<organism evidence="2 3">
    <name type="scientific">Halosimplex pelagicum</name>
    <dbReference type="NCBI Taxonomy" id="869886"/>
    <lineage>
        <taxon>Archaea</taxon>
        <taxon>Methanobacteriati</taxon>
        <taxon>Methanobacteriota</taxon>
        <taxon>Stenosarchaea group</taxon>
        <taxon>Halobacteria</taxon>
        <taxon>Halobacteriales</taxon>
        <taxon>Haloarculaceae</taxon>
        <taxon>Halosimplex</taxon>
    </lineage>
</organism>
<keyword evidence="3" id="KW-1185">Reference proteome</keyword>
<gene>
    <name evidence="2" type="ORF">HZS54_22590</name>
</gene>
<dbReference type="OrthoDB" id="193961at2157"/>
<protein>
    <submittedName>
        <fullName evidence="2">Universal stress protein</fullName>
    </submittedName>
</protein>
<dbReference type="GeneID" id="56085441"/>
<dbReference type="Gene3D" id="3.40.50.620">
    <property type="entry name" value="HUPs"/>
    <property type="match status" value="1"/>
</dbReference>
<feature type="domain" description="UspA" evidence="1">
    <location>
        <begin position="4"/>
        <end position="146"/>
    </location>
</feature>
<dbReference type="InterPro" id="IPR014729">
    <property type="entry name" value="Rossmann-like_a/b/a_fold"/>
</dbReference>
<dbReference type="RefSeq" id="WP_179919345.1">
    <property type="nucleotide sequence ID" value="NZ_CP058909.1"/>
</dbReference>
<sequence>MTYLVPFDGSALAEAALERATEFAALTDEEVVALVVIPLDERDFAVERGWIDEGERYDPDEIESALEAQIRAVAPDATFRCERPEDVSSVASITTDVVRTIRAVAQDVSAEIVFIGSENAGRVSTPVSSVGAPVSEDPRYDVHIVRHIDED</sequence>
<evidence type="ECO:0000259" key="1">
    <source>
        <dbReference type="Pfam" id="PF00582"/>
    </source>
</evidence>
<evidence type="ECO:0000313" key="3">
    <source>
        <dbReference type="Proteomes" id="UP000509346"/>
    </source>
</evidence>
<dbReference type="InterPro" id="IPR006016">
    <property type="entry name" value="UspA"/>
</dbReference>
<name>A0A7D5TDX9_9EURY</name>
<dbReference type="SUPFAM" id="SSF52402">
    <property type="entry name" value="Adenine nucleotide alpha hydrolases-like"/>
    <property type="match status" value="1"/>
</dbReference>
<dbReference type="Pfam" id="PF00582">
    <property type="entry name" value="Usp"/>
    <property type="match status" value="1"/>
</dbReference>
<dbReference type="Proteomes" id="UP000509346">
    <property type="component" value="Chromosome"/>
</dbReference>
<dbReference type="KEGG" id="hpel:HZS54_22590"/>
<proteinExistence type="predicted"/>